<feature type="region of interest" description="Disordered" evidence="1">
    <location>
        <begin position="136"/>
        <end position="178"/>
    </location>
</feature>
<organism evidence="2 3">
    <name type="scientific">Puccinia graminis f. sp. tritici</name>
    <dbReference type="NCBI Taxonomy" id="56615"/>
    <lineage>
        <taxon>Eukaryota</taxon>
        <taxon>Fungi</taxon>
        <taxon>Dikarya</taxon>
        <taxon>Basidiomycota</taxon>
        <taxon>Pucciniomycotina</taxon>
        <taxon>Pucciniomycetes</taxon>
        <taxon>Pucciniales</taxon>
        <taxon>Pucciniaceae</taxon>
        <taxon>Puccinia</taxon>
    </lineage>
</organism>
<dbReference type="Proteomes" id="UP000324748">
    <property type="component" value="Unassembled WGS sequence"/>
</dbReference>
<feature type="compositionally biased region" description="Polar residues" evidence="1">
    <location>
        <begin position="1"/>
        <end position="22"/>
    </location>
</feature>
<proteinExistence type="predicted"/>
<gene>
    <name evidence="2" type="ORF">PGT21_007082</name>
</gene>
<evidence type="ECO:0000256" key="1">
    <source>
        <dbReference type="SAM" id="MobiDB-lite"/>
    </source>
</evidence>
<name>A0A5B0NZ98_PUCGR</name>
<keyword evidence="3" id="KW-1185">Reference proteome</keyword>
<comment type="caution">
    <text evidence="2">The sequence shown here is derived from an EMBL/GenBank/DDBJ whole genome shotgun (WGS) entry which is preliminary data.</text>
</comment>
<feature type="compositionally biased region" description="Basic and acidic residues" evidence="1">
    <location>
        <begin position="23"/>
        <end position="33"/>
    </location>
</feature>
<feature type="compositionally biased region" description="Polar residues" evidence="1">
    <location>
        <begin position="149"/>
        <end position="159"/>
    </location>
</feature>
<dbReference type="EMBL" id="VSWC01000079">
    <property type="protein sequence ID" value="KAA1094036.1"/>
    <property type="molecule type" value="Genomic_DNA"/>
</dbReference>
<evidence type="ECO:0000313" key="2">
    <source>
        <dbReference type="EMBL" id="KAA1094036.1"/>
    </source>
</evidence>
<feature type="region of interest" description="Disordered" evidence="1">
    <location>
        <begin position="1"/>
        <end position="33"/>
    </location>
</feature>
<reference evidence="2 3" key="1">
    <citation type="submission" date="2019-05" db="EMBL/GenBank/DDBJ databases">
        <title>Emergence of the Ug99 lineage of the wheat stem rust pathogen through somatic hybridization.</title>
        <authorList>
            <person name="Li F."/>
            <person name="Upadhyaya N.M."/>
            <person name="Sperschneider J."/>
            <person name="Matny O."/>
            <person name="Nguyen-Phuc H."/>
            <person name="Mago R."/>
            <person name="Raley C."/>
            <person name="Miller M.E."/>
            <person name="Silverstein K.A.T."/>
            <person name="Henningsen E."/>
            <person name="Hirsch C.D."/>
            <person name="Visser B."/>
            <person name="Pretorius Z.A."/>
            <person name="Steffenson B.J."/>
            <person name="Schwessinger B."/>
            <person name="Dodds P.N."/>
            <person name="Figueroa M."/>
        </authorList>
    </citation>
    <scope>NUCLEOTIDE SEQUENCE [LARGE SCALE GENOMIC DNA]</scope>
    <source>
        <strain evidence="2">21-0</strain>
    </source>
</reference>
<sequence>MRRSNGVPTASSIEPTSTMSPTKKTEYGAPREIEAFLKRDKKKKICDSSSERRISKEAASYIPEEGRPPKNLDNWILFEANVGAHSKEADDYIPEEGRPPKNLDNRILLEEHSQLLEVNKNNMSLPYTVPDLEDGFAPTTPLGNRPFASGSNSNWNTGFTAPPPPMKKDKGKMPANQY</sequence>
<dbReference type="AlphaFoldDB" id="A0A5B0NZ98"/>
<evidence type="ECO:0000313" key="3">
    <source>
        <dbReference type="Proteomes" id="UP000324748"/>
    </source>
</evidence>
<accession>A0A5B0NZ98</accession>
<protein>
    <submittedName>
        <fullName evidence="2">Uncharacterized protein</fullName>
    </submittedName>
</protein>